<dbReference type="OrthoDB" id="9767863at2"/>
<dbReference type="Pfam" id="PF01757">
    <property type="entry name" value="Acyl_transf_3"/>
    <property type="match status" value="1"/>
</dbReference>
<dbReference type="EMBL" id="SKBM01000002">
    <property type="protein sequence ID" value="TCZ66112.1"/>
    <property type="molecule type" value="Genomic_DNA"/>
</dbReference>
<keyword evidence="2" id="KW-0472">Membrane</keyword>
<evidence type="ECO:0000256" key="1">
    <source>
        <dbReference type="SAM" id="MobiDB-lite"/>
    </source>
</evidence>
<feature type="transmembrane region" description="Helical" evidence="2">
    <location>
        <begin position="152"/>
        <end position="173"/>
    </location>
</feature>
<proteinExistence type="predicted"/>
<feature type="transmembrane region" description="Helical" evidence="2">
    <location>
        <begin position="180"/>
        <end position="204"/>
    </location>
</feature>
<dbReference type="Proteomes" id="UP000295023">
    <property type="component" value="Unassembled WGS sequence"/>
</dbReference>
<dbReference type="PANTHER" id="PTHR23028:SF53">
    <property type="entry name" value="ACYL_TRANSF_3 DOMAIN-CONTAINING PROTEIN"/>
    <property type="match status" value="1"/>
</dbReference>
<feature type="transmembrane region" description="Helical" evidence="2">
    <location>
        <begin position="248"/>
        <end position="268"/>
    </location>
</feature>
<feature type="transmembrane region" description="Helical" evidence="2">
    <location>
        <begin position="20"/>
        <end position="37"/>
    </location>
</feature>
<keyword evidence="2" id="KW-0812">Transmembrane</keyword>
<evidence type="ECO:0000256" key="2">
    <source>
        <dbReference type="SAM" id="Phobius"/>
    </source>
</evidence>
<feature type="transmembrane region" description="Helical" evidence="2">
    <location>
        <begin position="121"/>
        <end position="140"/>
    </location>
</feature>
<feature type="compositionally biased region" description="Low complexity" evidence="1">
    <location>
        <begin position="385"/>
        <end position="398"/>
    </location>
</feature>
<dbReference type="PANTHER" id="PTHR23028">
    <property type="entry name" value="ACETYLTRANSFERASE"/>
    <property type="match status" value="1"/>
</dbReference>
<feature type="transmembrane region" description="Helical" evidence="2">
    <location>
        <begin position="307"/>
        <end position="327"/>
    </location>
</feature>
<keyword evidence="4" id="KW-0808">Transferase</keyword>
<dbReference type="GO" id="GO:0000271">
    <property type="term" value="P:polysaccharide biosynthetic process"/>
    <property type="evidence" value="ECO:0007669"/>
    <property type="project" value="TreeGrafter"/>
</dbReference>
<gene>
    <name evidence="4" type="ORF">EXY23_03285</name>
</gene>
<dbReference type="GO" id="GO:0016020">
    <property type="term" value="C:membrane"/>
    <property type="evidence" value="ECO:0007669"/>
    <property type="project" value="TreeGrafter"/>
</dbReference>
<dbReference type="InterPro" id="IPR002656">
    <property type="entry name" value="Acyl_transf_3_dom"/>
</dbReference>
<evidence type="ECO:0000259" key="3">
    <source>
        <dbReference type="Pfam" id="PF01757"/>
    </source>
</evidence>
<comment type="caution">
    <text evidence="4">The sequence shown here is derived from an EMBL/GenBank/DDBJ whole genome shotgun (WGS) entry which is preliminary data.</text>
</comment>
<evidence type="ECO:0000313" key="4">
    <source>
        <dbReference type="EMBL" id="TCZ66112.1"/>
    </source>
</evidence>
<feature type="transmembrane region" description="Helical" evidence="2">
    <location>
        <begin position="88"/>
        <end position="109"/>
    </location>
</feature>
<organism evidence="4 5">
    <name type="scientific">Roseicella aquatilis</name>
    <dbReference type="NCBI Taxonomy" id="2527868"/>
    <lineage>
        <taxon>Bacteria</taxon>
        <taxon>Pseudomonadati</taxon>
        <taxon>Pseudomonadota</taxon>
        <taxon>Alphaproteobacteria</taxon>
        <taxon>Acetobacterales</taxon>
        <taxon>Roseomonadaceae</taxon>
        <taxon>Roseicella</taxon>
    </lineage>
</organism>
<protein>
    <submittedName>
        <fullName evidence="4">Acyltransferase</fullName>
    </submittedName>
</protein>
<feature type="transmembrane region" description="Helical" evidence="2">
    <location>
        <begin position="224"/>
        <end position="241"/>
    </location>
</feature>
<dbReference type="GO" id="GO:0016747">
    <property type="term" value="F:acyltransferase activity, transferring groups other than amino-acyl groups"/>
    <property type="evidence" value="ECO:0007669"/>
    <property type="project" value="InterPro"/>
</dbReference>
<feature type="domain" description="Acyltransferase 3" evidence="3">
    <location>
        <begin position="17"/>
        <end position="350"/>
    </location>
</feature>
<dbReference type="InterPro" id="IPR050879">
    <property type="entry name" value="Acyltransferase_3"/>
</dbReference>
<keyword evidence="5" id="KW-1185">Reference proteome</keyword>
<keyword evidence="2" id="KW-1133">Transmembrane helix</keyword>
<feature type="region of interest" description="Disordered" evidence="1">
    <location>
        <begin position="376"/>
        <end position="398"/>
    </location>
</feature>
<keyword evidence="4" id="KW-0012">Acyltransferase</keyword>
<dbReference type="RefSeq" id="WP_132284500.1">
    <property type="nucleotide sequence ID" value="NZ_SKBM01000002.1"/>
</dbReference>
<accession>A0A4V2WM34</accession>
<dbReference type="AlphaFoldDB" id="A0A4V2WM34"/>
<feature type="transmembrane region" description="Helical" evidence="2">
    <location>
        <begin position="333"/>
        <end position="354"/>
    </location>
</feature>
<evidence type="ECO:0000313" key="5">
    <source>
        <dbReference type="Proteomes" id="UP000295023"/>
    </source>
</evidence>
<sequence>MKSVGKVLDGYKGFGPGFDFLRIFLALAIIAWHVATLTGHRDIARSTPFWFAEYSLVPMFFMLSGFLVAGSGMRLDLKNFILNRTVRIVPALAVDIFFAALIIGPLLTTLPITHYFMGRTFYTYFLNILGWPHYLLPGVFETNFSTGVNGSLWTVPYEIGCYVIFSFLIYFNIIRRPHQVAVMTVLLLLTAIVIEMSGLVDAVGPRSGWEKTLDFLFLEKGARLWPSFLIGILFYQFRYLVPFDRRLLAAVLAICISFAILGDFGTFFDSTVFHAFMLPLLGYIMVFLGLSQIPVPKLFRTGDYSYGLYLYHVPFIQALLALFPATWYGGWWWTLYFAAVPVALIVAILSWHVVEKPALRLRKKFSFAVTMREQAESTAPKPHLSATSASAAFSSPAE</sequence>
<name>A0A4V2WM34_9PROT</name>
<reference evidence="4 5" key="1">
    <citation type="submission" date="2019-03" db="EMBL/GenBank/DDBJ databases">
        <title>Paracraurococcus aquatilis NE82 genome sequence.</title>
        <authorList>
            <person name="Zhao Y."/>
            <person name="Du Z."/>
        </authorList>
    </citation>
    <scope>NUCLEOTIDE SEQUENCE [LARGE SCALE GENOMIC DNA]</scope>
    <source>
        <strain evidence="4 5">NE82</strain>
    </source>
</reference>
<feature type="transmembrane region" description="Helical" evidence="2">
    <location>
        <begin position="274"/>
        <end position="295"/>
    </location>
</feature>
<feature type="transmembrane region" description="Helical" evidence="2">
    <location>
        <begin position="49"/>
        <end position="68"/>
    </location>
</feature>